<proteinExistence type="predicted"/>
<organism evidence="1 2">
    <name type="scientific">Citrus x changshan-huyou</name>
    <dbReference type="NCBI Taxonomy" id="2935761"/>
    <lineage>
        <taxon>Eukaryota</taxon>
        <taxon>Viridiplantae</taxon>
        <taxon>Streptophyta</taxon>
        <taxon>Embryophyta</taxon>
        <taxon>Tracheophyta</taxon>
        <taxon>Spermatophyta</taxon>
        <taxon>Magnoliopsida</taxon>
        <taxon>eudicotyledons</taxon>
        <taxon>Gunneridae</taxon>
        <taxon>Pentapetalae</taxon>
        <taxon>rosids</taxon>
        <taxon>malvids</taxon>
        <taxon>Sapindales</taxon>
        <taxon>Rutaceae</taxon>
        <taxon>Aurantioideae</taxon>
        <taxon>Citrus</taxon>
    </lineage>
</organism>
<accession>A0AAP0QE20</accession>
<evidence type="ECO:0000313" key="1">
    <source>
        <dbReference type="EMBL" id="KAK9182735.1"/>
    </source>
</evidence>
<dbReference type="Proteomes" id="UP001428341">
    <property type="component" value="Unassembled WGS sequence"/>
</dbReference>
<name>A0AAP0QE20_9ROSI</name>
<comment type="caution">
    <text evidence="1">The sequence shown here is derived from an EMBL/GenBank/DDBJ whole genome shotgun (WGS) entry which is preliminary data.</text>
</comment>
<gene>
    <name evidence="1" type="ORF">WN944_025881</name>
</gene>
<reference evidence="1 2" key="1">
    <citation type="submission" date="2024-05" db="EMBL/GenBank/DDBJ databases">
        <title>Haplotype-resolved chromosome-level genome assembly of Huyou (Citrus changshanensis).</title>
        <authorList>
            <person name="Miao C."/>
            <person name="Chen W."/>
            <person name="Wu Y."/>
            <person name="Wang L."/>
            <person name="Zhao S."/>
            <person name="Grierson D."/>
            <person name="Xu C."/>
            <person name="Chen K."/>
        </authorList>
    </citation>
    <scope>NUCLEOTIDE SEQUENCE [LARGE SCALE GENOMIC DNA]</scope>
    <source>
        <strain evidence="1">01-14</strain>
        <tissue evidence="1">Leaf</tissue>
    </source>
</reference>
<dbReference type="EMBL" id="JBCGBO010000024">
    <property type="protein sequence ID" value="KAK9182735.1"/>
    <property type="molecule type" value="Genomic_DNA"/>
</dbReference>
<dbReference type="AlphaFoldDB" id="A0AAP0QE20"/>
<sequence length="143" mass="15963">MALFPSRQFCPATAIFDSFQSSFSKFHGTHFHFFSWLDKWNKPNKYNRLKPPQARVNYRKNNGNGVGGVDDGGSTMGKIVEKLKKFGYVGDGDAKGEIEPFIEIAKDELVSMVTHDENTVLHVNIASHREGARVSNGVRATDT</sequence>
<protein>
    <submittedName>
        <fullName evidence="1">Uncharacterized protein</fullName>
    </submittedName>
</protein>
<evidence type="ECO:0000313" key="2">
    <source>
        <dbReference type="Proteomes" id="UP001428341"/>
    </source>
</evidence>
<keyword evidence="2" id="KW-1185">Reference proteome</keyword>